<dbReference type="Gramene" id="C.cajan_31199.t">
    <property type="protein sequence ID" value="C.cajan_31199.t.cds1"/>
    <property type="gene ID" value="C.cajan_31199"/>
</dbReference>
<dbReference type="EMBL" id="KQ483514">
    <property type="protein sequence ID" value="KYP47880.1"/>
    <property type="molecule type" value="Genomic_DNA"/>
</dbReference>
<protein>
    <recommendedName>
        <fullName evidence="3">Retrotransposon gag domain-containing protein</fullName>
    </recommendedName>
</protein>
<dbReference type="Proteomes" id="UP000075243">
    <property type="component" value="Unassembled WGS sequence"/>
</dbReference>
<name>A0A151RZA9_CAJCA</name>
<organism evidence="1 2">
    <name type="scientific">Cajanus cajan</name>
    <name type="common">Pigeon pea</name>
    <name type="synonym">Cajanus indicus</name>
    <dbReference type="NCBI Taxonomy" id="3821"/>
    <lineage>
        <taxon>Eukaryota</taxon>
        <taxon>Viridiplantae</taxon>
        <taxon>Streptophyta</taxon>
        <taxon>Embryophyta</taxon>
        <taxon>Tracheophyta</taxon>
        <taxon>Spermatophyta</taxon>
        <taxon>Magnoliopsida</taxon>
        <taxon>eudicotyledons</taxon>
        <taxon>Gunneridae</taxon>
        <taxon>Pentapetalae</taxon>
        <taxon>rosids</taxon>
        <taxon>fabids</taxon>
        <taxon>Fabales</taxon>
        <taxon>Fabaceae</taxon>
        <taxon>Papilionoideae</taxon>
        <taxon>50 kb inversion clade</taxon>
        <taxon>NPAAA clade</taxon>
        <taxon>indigoferoid/millettioid clade</taxon>
        <taxon>Phaseoleae</taxon>
        <taxon>Cajanus</taxon>
    </lineage>
</organism>
<evidence type="ECO:0000313" key="2">
    <source>
        <dbReference type="Proteomes" id="UP000075243"/>
    </source>
</evidence>
<reference evidence="1" key="1">
    <citation type="journal article" date="2012" name="Nat. Biotechnol.">
        <title>Draft genome sequence of pigeonpea (Cajanus cajan), an orphan legume crop of resource-poor farmers.</title>
        <authorList>
            <person name="Varshney R.K."/>
            <person name="Chen W."/>
            <person name="Li Y."/>
            <person name="Bharti A.K."/>
            <person name="Saxena R.K."/>
            <person name="Schlueter J.A."/>
            <person name="Donoghue M.T."/>
            <person name="Azam S."/>
            <person name="Fan G."/>
            <person name="Whaley A.M."/>
            <person name="Farmer A.D."/>
            <person name="Sheridan J."/>
            <person name="Iwata A."/>
            <person name="Tuteja R."/>
            <person name="Penmetsa R.V."/>
            <person name="Wu W."/>
            <person name="Upadhyaya H.D."/>
            <person name="Yang S.P."/>
            <person name="Shah T."/>
            <person name="Saxena K.B."/>
            <person name="Michael T."/>
            <person name="McCombie W.R."/>
            <person name="Yang B."/>
            <person name="Zhang G."/>
            <person name="Yang H."/>
            <person name="Wang J."/>
            <person name="Spillane C."/>
            <person name="Cook D.R."/>
            <person name="May G.D."/>
            <person name="Xu X."/>
            <person name="Jackson S.A."/>
        </authorList>
    </citation>
    <scope>NUCLEOTIDE SEQUENCE [LARGE SCALE GENOMIC DNA]</scope>
</reference>
<evidence type="ECO:0000313" key="1">
    <source>
        <dbReference type="EMBL" id="KYP47880.1"/>
    </source>
</evidence>
<gene>
    <name evidence="1" type="ORF">KK1_030450</name>
</gene>
<dbReference type="Pfam" id="PF14223">
    <property type="entry name" value="Retrotran_gag_2"/>
    <property type="match status" value="1"/>
</dbReference>
<dbReference type="AlphaFoldDB" id="A0A151RZA9"/>
<dbReference type="PANTHER" id="PTHR35317">
    <property type="entry name" value="OS04G0629600 PROTEIN"/>
    <property type="match status" value="1"/>
</dbReference>
<dbReference type="PANTHER" id="PTHR35317:SF31">
    <property type="entry name" value="DUF4219 DOMAIN-CONTAINING PROTEIN"/>
    <property type="match status" value="1"/>
</dbReference>
<sequence>MESETPKQLWAKIQDEFEGSSRVKFVRLITLKRAFKLMKMKDNESVKDYSGRLIDVVNQMQLLGETSFTNQKVVEKDHDFSA</sequence>
<proteinExistence type="predicted"/>
<accession>A0A151RZA9</accession>
<evidence type="ECO:0008006" key="3">
    <source>
        <dbReference type="Google" id="ProtNLM"/>
    </source>
</evidence>
<keyword evidence="2" id="KW-1185">Reference proteome</keyword>